<dbReference type="Proteomes" id="UP000595917">
    <property type="component" value="Chromosome"/>
</dbReference>
<protein>
    <submittedName>
        <fullName evidence="2">Copper resistance protein NlpE N-terminal domain-containing protein</fullName>
    </submittedName>
</protein>
<accession>A0A7T8B8F6</accession>
<dbReference type="AlphaFoldDB" id="A0A7T8B8F6"/>
<dbReference type="KEGG" id="bhc:JFL75_16615"/>
<reference evidence="2" key="1">
    <citation type="submission" date="2021-01" db="EMBL/GenBank/DDBJ databases">
        <title>Description of Breznakiella homolactica.</title>
        <authorList>
            <person name="Song Y."/>
            <person name="Brune A."/>
        </authorList>
    </citation>
    <scope>NUCLEOTIDE SEQUENCE</scope>
    <source>
        <strain evidence="2">RmG30</strain>
    </source>
</reference>
<evidence type="ECO:0000313" key="3">
    <source>
        <dbReference type="Proteomes" id="UP000595917"/>
    </source>
</evidence>
<dbReference type="RefSeq" id="WP_215625845.1">
    <property type="nucleotide sequence ID" value="NZ_CP067089.2"/>
</dbReference>
<keyword evidence="3" id="KW-1185">Reference proteome</keyword>
<proteinExistence type="predicted"/>
<evidence type="ECO:0000256" key="1">
    <source>
        <dbReference type="SAM" id="SignalP"/>
    </source>
</evidence>
<dbReference type="Gene3D" id="2.40.128.640">
    <property type="match status" value="1"/>
</dbReference>
<feature type="signal peptide" evidence="1">
    <location>
        <begin position="1"/>
        <end position="21"/>
    </location>
</feature>
<dbReference type="Pfam" id="PF04170">
    <property type="entry name" value="NlpE"/>
    <property type="match status" value="1"/>
</dbReference>
<dbReference type="EMBL" id="CP067089">
    <property type="protein sequence ID" value="QQO08539.1"/>
    <property type="molecule type" value="Genomic_DNA"/>
</dbReference>
<sequence length="141" mass="15260">MKKNIAVVPIVLLGVMLGACASQSPDTHTSRDSLDWAGVYTGTIPAASGPGINVTLTLISGNNSDFRYTLRYEYIGEPNGVFTADGTFAWNKAGNTITLDTAPKDFPAQYQVGENKLIQLDMRGKQITGDLADMYILTKQR</sequence>
<name>A0A7T8B8F6_9SPIR</name>
<dbReference type="InterPro" id="IPR007298">
    <property type="entry name" value="Cu-R_lipoprotein_NlpE"/>
</dbReference>
<evidence type="ECO:0000313" key="2">
    <source>
        <dbReference type="EMBL" id="QQO08539.1"/>
    </source>
</evidence>
<gene>
    <name evidence="2" type="ORF">JFL75_16615</name>
</gene>
<dbReference type="PROSITE" id="PS51257">
    <property type="entry name" value="PROKAR_LIPOPROTEIN"/>
    <property type="match status" value="1"/>
</dbReference>
<feature type="chain" id="PRO_5030958263" evidence="1">
    <location>
        <begin position="22"/>
        <end position="141"/>
    </location>
</feature>
<organism evidence="2 3">
    <name type="scientific">Breznakiella homolactica</name>
    <dbReference type="NCBI Taxonomy" id="2798577"/>
    <lineage>
        <taxon>Bacteria</taxon>
        <taxon>Pseudomonadati</taxon>
        <taxon>Spirochaetota</taxon>
        <taxon>Spirochaetia</taxon>
        <taxon>Spirochaetales</taxon>
        <taxon>Breznakiellaceae</taxon>
        <taxon>Breznakiella</taxon>
    </lineage>
</organism>
<keyword evidence="1" id="KW-0732">Signal</keyword>